<dbReference type="Proteomes" id="UP000662314">
    <property type="component" value="Unassembled WGS sequence"/>
</dbReference>
<comment type="caution">
    <text evidence="1">The sequence shown here is derived from an EMBL/GenBank/DDBJ whole genome shotgun (WGS) entry which is preliminary data.</text>
</comment>
<evidence type="ECO:0000313" key="1">
    <source>
        <dbReference type="EMBL" id="MBH8574231.1"/>
    </source>
</evidence>
<accession>A0A8J7I200</accession>
<dbReference type="RefSeq" id="WP_214433049.1">
    <property type="nucleotide sequence ID" value="NZ_CAWPUQ010000298.1"/>
</dbReference>
<evidence type="ECO:0000313" key="2">
    <source>
        <dbReference type="Proteomes" id="UP000662314"/>
    </source>
</evidence>
<protein>
    <submittedName>
        <fullName evidence="1">Uncharacterized protein</fullName>
    </submittedName>
</protein>
<sequence length="57" mass="6285">MNFFHRAIASSLFLHLCTLLEDTKVGKNSSSHGKIIGINTNFLKSGNMLKLGTSDYI</sequence>
<organism evidence="1 2">
    <name type="scientific">Dendronalium phyllosphericum CENA369</name>
    <dbReference type="NCBI Taxonomy" id="1725256"/>
    <lineage>
        <taxon>Bacteria</taxon>
        <taxon>Bacillati</taxon>
        <taxon>Cyanobacteriota</taxon>
        <taxon>Cyanophyceae</taxon>
        <taxon>Nostocales</taxon>
        <taxon>Nostocaceae</taxon>
        <taxon>Dendronalium</taxon>
        <taxon>Dendronalium phyllosphericum</taxon>
    </lineage>
</organism>
<gene>
    <name evidence="1" type="ORF">I8752_14635</name>
</gene>
<dbReference type="EMBL" id="JAECZA010000062">
    <property type="protein sequence ID" value="MBH8574231.1"/>
    <property type="molecule type" value="Genomic_DNA"/>
</dbReference>
<keyword evidence="2" id="KW-1185">Reference proteome</keyword>
<name>A0A8J7I200_9NOST</name>
<proteinExistence type="predicted"/>
<dbReference type="AlphaFoldDB" id="A0A8J7I200"/>
<reference evidence="1 2" key="1">
    <citation type="journal article" date="2021" name="Int. J. Syst. Evol. Microbiol.">
        <title>Amazonocrinis nigriterrae gen. nov., sp. nov., Atlanticothrix silvestris gen. nov., sp. nov. and Dendronalium phyllosphericum gen. nov., sp. nov., nostocacean cyanobacteria from Brazilian environments.</title>
        <authorList>
            <person name="Alvarenga D.O."/>
            <person name="Andreote A.P.D."/>
            <person name="Branco L.H.Z."/>
            <person name="Delbaje E."/>
            <person name="Cruz R.B."/>
            <person name="Varani A.M."/>
            <person name="Fiore M.F."/>
        </authorList>
    </citation>
    <scope>NUCLEOTIDE SEQUENCE [LARGE SCALE GENOMIC DNA]</scope>
    <source>
        <strain evidence="1 2">CENA369</strain>
    </source>
</reference>